<dbReference type="SUPFAM" id="SSF103473">
    <property type="entry name" value="MFS general substrate transporter"/>
    <property type="match status" value="1"/>
</dbReference>
<organism evidence="7 8">
    <name type="scientific">Bifidobacterium subtile</name>
    <dbReference type="NCBI Taxonomy" id="77635"/>
    <lineage>
        <taxon>Bacteria</taxon>
        <taxon>Bacillati</taxon>
        <taxon>Actinomycetota</taxon>
        <taxon>Actinomycetes</taxon>
        <taxon>Bifidobacteriales</taxon>
        <taxon>Bifidobacteriaceae</taxon>
        <taxon>Bifidobacterium</taxon>
    </lineage>
</organism>
<proteinExistence type="predicted"/>
<keyword evidence="5 6" id="KW-0472">Membrane</keyword>
<dbReference type="eggNOG" id="COG2211">
    <property type="taxonomic scope" value="Bacteria"/>
</dbReference>
<name>A0A087E1S3_9BIFI</name>
<dbReference type="Proteomes" id="UP000029055">
    <property type="component" value="Unassembled WGS sequence"/>
</dbReference>
<evidence type="ECO:0000256" key="4">
    <source>
        <dbReference type="ARBA" id="ARBA00022989"/>
    </source>
</evidence>
<dbReference type="AlphaFoldDB" id="A0A087E1S3"/>
<evidence type="ECO:0000256" key="3">
    <source>
        <dbReference type="ARBA" id="ARBA00022692"/>
    </source>
</evidence>
<dbReference type="OrthoDB" id="9781469at2"/>
<dbReference type="RefSeq" id="WP_024464472.1">
    <property type="nucleotide sequence ID" value="NZ_CP062939.1"/>
</dbReference>
<keyword evidence="8" id="KW-1185">Reference proteome</keyword>
<evidence type="ECO:0000313" key="8">
    <source>
        <dbReference type="Proteomes" id="UP000029055"/>
    </source>
</evidence>
<evidence type="ECO:0000256" key="5">
    <source>
        <dbReference type="ARBA" id="ARBA00023136"/>
    </source>
</evidence>
<feature type="transmembrane region" description="Helical" evidence="6">
    <location>
        <begin position="124"/>
        <end position="143"/>
    </location>
</feature>
<dbReference type="InterPro" id="IPR036259">
    <property type="entry name" value="MFS_trans_sf"/>
</dbReference>
<evidence type="ECO:0000256" key="1">
    <source>
        <dbReference type="ARBA" id="ARBA00004429"/>
    </source>
</evidence>
<reference evidence="7 8" key="1">
    <citation type="submission" date="2014-03" db="EMBL/GenBank/DDBJ databases">
        <title>Genomics of Bifidobacteria.</title>
        <authorList>
            <person name="Ventura M."/>
            <person name="Milani C."/>
            <person name="Lugli G.A."/>
        </authorList>
    </citation>
    <scope>NUCLEOTIDE SEQUENCE [LARGE SCALE GENOMIC DNA]</scope>
    <source>
        <strain evidence="7 8">LMG 11597</strain>
    </source>
</reference>
<dbReference type="EMBL" id="JGZR01000009">
    <property type="protein sequence ID" value="KFJ01724.1"/>
    <property type="molecule type" value="Genomic_DNA"/>
</dbReference>
<dbReference type="GO" id="GO:0005886">
    <property type="term" value="C:plasma membrane"/>
    <property type="evidence" value="ECO:0007669"/>
    <property type="project" value="UniProtKB-SubCell"/>
</dbReference>
<keyword evidence="4 6" id="KW-1133">Transmembrane helix</keyword>
<keyword evidence="2" id="KW-0813">Transport</keyword>
<evidence type="ECO:0000313" key="7">
    <source>
        <dbReference type="EMBL" id="KFJ01724.1"/>
    </source>
</evidence>
<sequence length="154" mass="16086">MFEVLLFAFGAGMSLVMPPMTTRIVSTLPQSQAGTSSAVNNNFRQVGGSLGIAVLGSILAGHYRTAIEPKLAFLPAGIRSQVASSITATQQIATHLPSAHLSDALGRNLLVQATDAFISAQQTAWTIGSIVALAAAILILGLYRDRKADEAHAE</sequence>
<accession>A0A087E1S3</accession>
<keyword evidence="3 6" id="KW-0812">Transmembrane</keyword>
<comment type="subcellular location">
    <subcellularLocation>
        <location evidence="1">Cell inner membrane</location>
        <topology evidence="1">Multi-pass membrane protein</topology>
    </subcellularLocation>
</comment>
<comment type="caution">
    <text evidence="7">The sequence shown here is derived from an EMBL/GenBank/DDBJ whole genome shotgun (WGS) entry which is preliminary data.</text>
</comment>
<protein>
    <submittedName>
        <fullName evidence="7">Putative integral membrane protein</fullName>
    </submittedName>
</protein>
<evidence type="ECO:0000256" key="6">
    <source>
        <dbReference type="SAM" id="Phobius"/>
    </source>
</evidence>
<dbReference type="PANTHER" id="PTHR23501">
    <property type="entry name" value="MAJOR FACILITATOR SUPERFAMILY"/>
    <property type="match status" value="1"/>
</dbReference>
<dbReference type="Gene3D" id="1.20.1250.20">
    <property type="entry name" value="MFS general substrate transporter like domains"/>
    <property type="match status" value="1"/>
</dbReference>
<dbReference type="GO" id="GO:0022857">
    <property type="term" value="F:transmembrane transporter activity"/>
    <property type="evidence" value="ECO:0007669"/>
    <property type="project" value="TreeGrafter"/>
</dbReference>
<dbReference type="PANTHER" id="PTHR23501:SF191">
    <property type="entry name" value="VACUOLAR BASIC AMINO ACID TRANSPORTER 4"/>
    <property type="match status" value="1"/>
</dbReference>
<dbReference type="STRING" id="77635.BISU_1736"/>
<gene>
    <name evidence="7" type="ORF">BISU_1736</name>
</gene>
<evidence type="ECO:0000256" key="2">
    <source>
        <dbReference type="ARBA" id="ARBA00022448"/>
    </source>
</evidence>